<keyword evidence="2" id="KW-1064">Adaptive immunity</keyword>
<dbReference type="InterPro" id="IPR003599">
    <property type="entry name" value="Ig_sub"/>
</dbReference>
<evidence type="ECO:0000256" key="5">
    <source>
        <dbReference type="ARBA" id="ARBA00043266"/>
    </source>
</evidence>
<dbReference type="Gene3D" id="2.60.40.10">
    <property type="entry name" value="Immunoglobulins"/>
    <property type="match status" value="1"/>
</dbReference>
<sequence>MLPFSWLGCKIIFSFISGGVYSIDPLETEKQVSVGDRVSLSCRYSTSNVYFYWYRQYPSSKLDLLLYMHERGSVKKNKTVNLIISSAEVSDSALYYCKHTGCTGEFIDFKLL</sequence>
<keyword evidence="3" id="KW-0675">Receptor</keyword>
<evidence type="ECO:0000313" key="8">
    <source>
        <dbReference type="Ensembl" id="ENSPNAP00000077687.1"/>
    </source>
</evidence>
<dbReference type="InterPro" id="IPR051287">
    <property type="entry name" value="TCR_variable_region"/>
</dbReference>
<reference evidence="8" key="3">
    <citation type="submission" date="2025-09" db="UniProtKB">
        <authorList>
            <consortium name="Ensembl"/>
        </authorList>
    </citation>
    <scope>IDENTIFICATION</scope>
</reference>
<proteinExistence type="predicted"/>
<keyword evidence="4" id="KW-0393">Immunoglobulin domain</keyword>
<dbReference type="InterPro" id="IPR013106">
    <property type="entry name" value="Ig_V-set"/>
</dbReference>
<evidence type="ECO:0000256" key="1">
    <source>
        <dbReference type="ARBA" id="ARBA00022729"/>
    </source>
</evidence>
<dbReference type="PROSITE" id="PS50835">
    <property type="entry name" value="IG_LIKE"/>
    <property type="match status" value="1"/>
</dbReference>
<organism evidence="8 9">
    <name type="scientific">Pygocentrus nattereri</name>
    <name type="common">Red-bellied piranha</name>
    <dbReference type="NCBI Taxonomy" id="42514"/>
    <lineage>
        <taxon>Eukaryota</taxon>
        <taxon>Metazoa</taxon>
        <taxon>Chordata</taxon>
        <taxon>Craniata</taxon>
        <taxon>Vertebrata</taxon>
        <taxon>Euteleostomi</taxon>
        <taxon>Actinopterygii</taxon>
        <taxon>Neopterygii</taxon>
        <taxon>Teleostei</taxon>
        <taxon>Ostariophysi</taxon>
        <taxon>Characiformes</taxon>
        <taxon>Characoidei</taxon>
        <taxon>Pygocentrus</taxon>
    </lineage>
</organism>
<keyword evidence="5" id="KW-1279">T cell receptor</keyword>
<reference evidence="8 9" key="1">
    <citation type="submission" date="2020-10" db="EMBL/GenBank/DDBJ databases">
        <title>Pygocentrus nattereri (red-bellied piranha) genome, fPygNat1, primary haplotype.</title>
        <authorList>
            <person name="Myers G."/>
            <person name="Meyer A."/>
            <person name="Karagic N."/>
            <person name="Pippel M."/>
            <person name="Winkler S."/>
            <person name="Tracey A."/>
            <person name="Wood J."/>
            <person name="Formenti G."/>
            <person name="Howe K."/>
            <person name="Fedrigo O."/>
            <person name="Jarvis E.D."/>
        </authorList>
    </citation>
    <scope>NUCLEOTIDE SEQUENCE [LARGE SCALE GENOMIC DNA]</scope>
</reference>
<dbReference type="GO" id="GO:0042101">
    <property type="term" value="C:T cell receptor complex"/>
    <property type="evidence" value="ECO:0007669"/>
    <property type="project" value="UniProtKB-KW"/>
</dbReference>
<dbReference type="Ensembl" id="ENSPNAT00000049116.1">
    <property type="protein sequence ID" value="ENSPNAP00000077687.1"/>
    <property type="gene ID" value="ENSPNAG00000035273.1"/>
</dbReference>
<dbReference type="InterPro" id="IPR007110">
    <property type="entry name" value="Ig-like_dom"/>
</dbReference>
<feature type="chain" id="PRO_5043792805" description="Ig-like domain-containing protein" evidence="6">
    <location>
        <begin position="23"/>
        <end position="112"/>
    </location>
</feature>
<dbReference type="InterPro" id="IPR036179">
    <property type="entry name" value="Ig-like_dom_sf"/>
</dbReference>
<dbReference type="AlphaFoldDB" id="A0AAR2LSQ3"/>
<evidence type="ECO:0000256" key="3">
    <source>
        <dbReference type="ARBA" id="ARBA00023170"/>
    </source>
</evidence>
<dbReference type="Proteomes" id="UP001501920">
    <property type="component" value="Chromosome 2"/>
</dbReference>
<evidence type="ECO:0000256" key="4">
    <source>
        <dbReference type="ARBA" id="ARBA00023319"/>
    </source>
</evidence>
<dbReference type="GO" id="GO:0002250">
    <property type="term" value="P:adaptive immune response"/>
    <property type="evidence" value="ECO:0007669"/>
    <property type="project" value="UniProtKB-KW"/>
</dbReference>
<dbReference type="Pfam" id="PF07686">
    <property type="entry name" value="V-set"/>
    <property type="match status" value="1"/>
</dbReference>
<accession>A0AAR2LSQ3</accession>
<reference evidence="8" key="2">
    <citation type="submission" date="2025-08" db="UniProtKB">
        <authorList>
            <consortium name="Ensembl"/>
        </authorList>
    </citation>
    <scope>IDENTIFICATION</scope>
</reference>
<dbReference type="SMART" id="SM00409">
    <property type="entry name" value="IG"/>
    <property type="match status" value="1"/>
</dbReference>
<evidence type="ECO:0000259" key="7">
    <source>
        <dbReference type="PROSITE" id="PS50835"/>
    </source>
</evidence>
<evidence type="ECO:0000313" key="9">
    <source>
        <dbReference type="Proteomes" id="UP001501920"/>
    </source>
</evidence>
<name>A0AAR2LSQ3_PYGNA</name>
<protein>
    <recommendedName>
        <fullName evidence="7">Ig-like domain-containing protein</fullName>
    </recommendedName>
</protein>
<dbReference type="PANTHER" id="PTHR19367">
    <property type="entry name" value="T-CELL RECEPTOR ALPHA CHAIN V REGION"/>
    <property type="match status" value="1"/>
</dbReference>
<dbReference type="GeneTree" id="ENSGT00940000177319"/>
<dbReference type="SUPFAM" id="SSF48726">
    <property type="entry name" value="Immunoglobulin"/>
    <property type="match status" value="1"/>
</dbReference>
<dbReference type="PANTHER" id="PTHR19367:SF18">
    <property type="entry name" value="T CELL RECEPTOR ALPHA VARIABLE 16"/>
    <property type="match status" value="1"/>
</dbReference>
<feature type="domain" description="Ig-like" evidence="7">
    <location>
        <begin position="25"/>
        <end position="97"/>
    </location>
</feature>
<dbReference type="SMART" id="SM00406">
    <property type="entry name" value="IGv"/>
    <property type="match status" value="1"/>
</dbReference>
<keyword evidence="1 6" id="KW-0732">Signal</keyword>
<evidence type="ECO:0000256" key="2">
    <source>
        <dbReference type="ARBA" id="ARBA00023130"/>
    </source>
</evidence>
<feature type="signal peptide" evidence="6">
    <location>
        <begin position="1"/>
        <end position="22"/>
    </location>
</feature>
<evidence type="ECO:0000256" key="6">
    <source>
        <dbReference type="SAM" id="SignalP"/>
    </source>
</evidence>
<dbReference type="InterPro" id="IPR013783">
    <property type="entry name" value="Ig-like_fold"/>
</dbReference>
<keyword evidence="5" id="KW-0391">Immunity</keyword>
<keyword evidence="9" id="KW-1185">Reference proteome</keyword>